<dbReference type="STRING" id="1703345.A3860_03080"/>
<sequence>MLIDHTGNQRYNHPAGGNKYYPEPDIVQRLGAGYFFDRLIFDIDRLLFQPDSLLVEGVKISK</sequence>
<gene>
    <name evidence="1" type="ORF">A3860_03080</name>
</gene>
<dbReference type="Proteomes" id="UP000192796">
    <property type="component" value="Unassembled WGS sequence"/>
</dbReference>
<evidence type="ECO:0000313" key="2">
    <source>
        <dbReference type="Proteomes" id="UP000192796"/>
    </source>
</evidence>
<proteinExistence type="predicted"/>
<dbReference type="AlphaFoldDB" id="A0A1V9G9W6"/>
<comment type="caution">
    <text evidence="1">The sequence shown here is derived from an EMBL/GenBank/DDBJ whole genome shotgun (WGS) entry which is preliminary data.</text>
</comment>
<protein>
    <submittedName>
        <fullName evidence="1">Uncharacterized protein</fullName>
    </submittedName>
</protein>
<reference evidence="1 2" key="1">
    <citation type="submission" date="2016-03" db="EMBL/GenBank/DDBJ databases">
        <title>Niastella vici sp. nov., isolated from farmland soil.</title>
        <authorList>
            <person name="Chen L."/>
            <person name="Wang D."/>
            <person name="Yang S."/>
            <person name="Wang G."/>
        </authorList>
    </citation>
    <scope>NUCLEOTIDE SEQUENCE [LARGE SCALE GENOMIC DNA]</scope>
    <source>
        <strain evidence="1 2">DJ57</strain>
    </source>
</reference>
<accession>A0A1V9G9W6</accession>
<name>A0A1V9G9W6_9BACT</name>
<evidence type="ECO:0000313" key="1">
    <source>
        <dbReference type="EMBL" id="OQP67350.1"/>
    </source>
</evidence>
<organism evidence="1 2">
    <name type="scientific">Niastella vici</name>
    <dbReference type="NCBI Taxonomy" id="1703345"/>
    <lineage>
        <taxon>Bacteria</taxon>
        <taxon>Pseudomonadati</taxon>
        <taxon>Bacteroidota</taxon>
        <taxon>Chitinophagia</taxon>
        <taxon>Chitinophagales</taxon>
        <taxon>Chitinophagaceae</taxon>
        <taxon>Niastella</taxon>
    </lineage>
</organism>
<dbReference type="EMBL" id="LVYD01000001">
    <property type="protein sequence ID" value="OQP67350.1"/>
    <property type="molecule type" value="Genomic_DNA"/>
</dbReference>
<keyword evidence="2" id="KW-1185">Reference proteome</keyword>